<feature type="domain" description="Thioredoxin" evidence="2">
    <location>
        <begin position="25"/>
        <end position="232"/>
    </location>
</feature>
<protein>
    <recommendedName>
        <fullName evidence="2">Thioredoxin domain-containing protein</fullName>
    </recommendedName>
</protein>
<feature type="region of interest" description="Disordered" evidence="1">
    <location>
        <begin position="451"/>
        <end position="471"/>
    </location>
</feature>
<dbReference type="InterPro" id="IPR013766">
    <property type="entry name" value="Thioredoxin_domain"/>
</dbReference>
<sequence length="471" mass="48378">MSTPRPRTLPPAGRPSAPRGACVARRCGIPAAAAAAEAIDDGYFGSPHVTELDLAAVEKLYMSLPELSNEKHVLVIAYTPSCIHCKAVRPEVQRLAAGLSHVSDSLSIVAMDASSPAAAYFVQNVLSLPGVPAVCAFPAQSRTYYKFKGSKLSSDTLLKFLNLTCNQQGKRLWALSEPTAALPAAAKVAVDPQAVGGKPAARKAAKAPAAATAAVPEVEAAAPVDAVDHAAEAALSVAEATPPVALPAMLPSAAPVAAAVGFAAAAMFAFNTWQRRVQNHRVDVDADSDSDGEDTGAAPARRSAPAVQYADTGAALNMSQLLRDLDGALGRTSSIMVRLLRARIGLVIAPPSAASLASDQRQSSDRSSDSAVDVEAQPLATAAMAVPPEAATSALHAATGTPSSPSAARAGARAVSDAAGTPDVSADHVLELLEQEGNDVGRAIARLMKEQDDKLMKEQDDAGTDKASKQR</sequence>
<name>A0A7R9V2W4_9CHLO</name>
<feature type="region of interest" description="Disordered" evidence="1">
    <location>
        <begin position="393"/>
        <end position="420"/>
    </location>
</feature>
<reference evidence="3" key="1">
    <citation type="submission" date="2021-01" db="EMBL/GenBank/DDBJ databases">
        <authorList>
            <person name="Corre E."/>
            <person name="Pelletier E."/>
            <person name="Niang G."/>
            <person name="Scheremetjew M."/>
            <person name="Finn R."/>
            <person name="Kale V."/>
            <person name="Holt S."/>
            <person name="Cochrane G."/>
            <person name="Meng A."/>
            <person name="Brown T."/>
            <person name="Cohen L."/>
        </authorList>
    </citation>
    <scope>NUCLEOTIDE SEQUENCE</scope>
    <source>
        <strain evidence="3">CCMP219</strain>
    </source>
</reference>
<dbReference type="SUPFAM" id="SSF52833">
    <property type="entry name" value="Thioredoxin-like"/>
    <property type="match status" value="1"/>
</dbReference>
<dbReference type="Pfam" id="PF00085">
    <property type="entry name" value="Thioredoxin"/>
    <property type="match status" value="1"/>
</dbReference>
<dbReference type="AlphaFoldDB" id="A0A7R9V2W4"/>
<organism evidence="3">
    <name type="scientific">Chlamydomonas euryale</name>
    <dbReference type="NCBI Taxonomy" id="1486919"/>
    <lineage>
        <taxon>Eukaryota</taxon>
        <taxon>Viridiplantae</taxon>
        <taxon>Chlorophyta</taxon>
        <taxon>core chlorophytes</taxon>
        <taxon>Chlorophyceae</taxon>
        <taxon>CS clade</taxon>
        <taxon>Chlamydomonadales</taxon>
        <taxon>Chlamydomonadaceae</taxon>
        <taxon>Chlamydomonas</taxon>
    </lineage>
</organism>
<feature type="compositionally biased region" description="Acidic residues" evidence="1">
    <location>
        <begin position="285"/>
        <end position="294"/>
    </location>
</feature>
<feature type="compositionally biased region" description="Low complexity" evidence="1">
    <location>
        <begin position="393"/>
        <end position="419"/>
    </location>
</feature>
<evidence type="ECO:0000259" key="2">
    <source>
        <dbReference type="PROSITE" id="PS51352"/>
    </source>
</evidence>
<accession>A0A7R9V2W4</accession>
<dbReference type="CDD" id="cd02961">
    <property type="entry name" value="PDI_a_family"/>
    <property type="match status" value="1"/>
</dbReference>
<gene>
    <name evidence="3" type="ORF">CEUR00632_LOCUS2446</name>
</gene>
<proteinExistence type="predicted"/>
<dbReference type="EMBL" id="HBEC01005382">
    <property type="protein sequence ID" value="CAD8282411.1"/>
    <property type="molecule type" value="Transcribed_RNA"/>
</dbReference>
<evidence type="ECO:0000256" key="1">
    <source>
        <dbReference type="SAM" id="MobiDB-lite"/>
    </source>
</evidence>
<feature type="region of interest" description="Disordered" evidence="1">
    <location>
        <begin position="281"/>
        <end position="306"/>
    </location>
</feature>
<dbReference type="Gene3D" id="3.40.30.10">
    <property type="entry name" value="Glutaredoxin"/>
    <property type="match status" value="1"/>
</dbReference>
<dbReference type="PROSITE" id="PS51352">
    <property type="entry name" value="THIOREDOXIN_2"/>
    <property type="match status" value="1"/>
</dbReference>
<evidence type="ECO:0000313" key="3">
    <source>
        <dbReference type="EMBL" id="CAD8282411.1"/>
    </source>
</evidence>
<dbReference type="InterPro" id="IPR036249">
    <property type="entry name" value="Thioredoxin-like_sf"/>
</dbReference>